<evidence type="ECO:0000256" key="2">
    <source>
        <dbReference type="SAM" id="MobiDB-lite"/>
    </source>
</evidence>
<name>A0AB38CWV3_9MYCO</name>
<dbReference type="RefSeq" id="WP_234797630.1">
    <property type="nucleotide sequence ID" value="NZ_CAACXP010000006.1"/>
</dbReference>
<accession>A0AB38CWV3</accession>
<protein>
    <submittedName>
        <fullName evidence="3">Uncharacterized protein</fullName>
    </submittedName>
</protein>
<dbReference type="Proteomes" id="UP000185210">
    <property type="component" value="Unassembled WGS sequence"/>
</dbReference>
<keyword evidence="1" id="KW-0175">Coiled coil</keyword>
<feature type="region of interest" description="Disordered" evidence="2">
    <location>
        <begin position="192"/>
        <end position="211"/>
    </location>
</feature>
<evidence type="ECO:0000313" key="3">
    <source>
        <dbReference type="EMBL" id="SIA65054.1"/>
    </source>
</evidence>
<evidence type="ECO:0000313" key="4">
    <source>
        <dbReference type="Proteomes" id="UP000185210"/>
    </source>
</evidence>
<gene>
    <name evidence="3" type="ORF">SAMEA2070301_01767</name>
</gene>
<sequence length="211" mass="23534">MSGNDSEPIEELARKNMLRPKVVLDAMQDRVDGLPTQQRADLATRWLNNTLATNSVADNPVKNLVQLIDQSSKEKPPPEPPAPNPAILNAHGFSSDDLLKTDPEGLLDFAQKLEDKANEIEQELPAKRAKVEEAFRRQARMYTKDSRVPPVFQPLGKSLATALDKLEQNVQGVTATLRNDARLLRELVDKHDENERRAAQGFDSVDARPRG</sequence>
<feature type="coiled-coil region" evidence="1">
    <location>
        <begin position="110"/>
        <end position="137"/>
    </location>
</feature>
<comment type="caution">
    <text evidence="3">The sequence shown here is derived from an EMBL/GenBank/DDBJ whole genome shotgun (WGS) entry which is preliminary data.</text>
</comment>
<evidence type="ECO:0000256" key="1">
    <source>
        <dbReference type="SAM" id="Coils"/>
    </source>
</evidence>
<proteinExistence type="predicted"/>
<reference evidence="3 4" key="1">
    <citation type="submission" date="2016-11" db="EMBL/GenBank/DDBJ databases">
        <authorList>
            <consortium name="Pathogen Informatics"/>
        </authorList>
    </citation>
    <scope>NUCLEOTIDE SEQUENCE [LARGE SCALE GENOMIC DNA]</scope>
    <source>
        <strain evidence="3 4">104</strain>
    </source>
</reference>
<organism evidence="3 4">
    <name type="scientific">Mycobacteroides abscessus subsp. abscessus</name>
    <dbReference type="NCBI Taxonomy" id="1185650"/>
    <lineage>
        <taxon>Bacteria</taxon>
        <taxon>Bacillati</taxon>
        <taxon>Actinomycetota</taxon>
        <taxon>Actinomycetes</taxon>
        <taxon>Mycobacteriales</taxon>
        <taxon>Mycobacteriaceae</taxon>
        <taxon>Mycobacteroides</taxon>
        <taxon>Mycobacteroides abscessus</taxon>
    </lineage>
</organism>
<dbReference type="EMBL" id="FSHM01000002">
    <property type="protein sequence ID" value="SIA65054.1"/>
    <property type="molecule type" value="Genomic_DNA"/>
</dbReference>
<dbReference type="AlphaFoldDB" id="A0AB38CWV3"/>